<evidence type="ECO:0000313" key="1">
    <source>
        <dbReference type="EMBL" id="CAB1209859.1"/>
    </source>
</evidence>
<dbReference type="AlphaFoldDB" id="A0A811G6Z0"/>
<proteinExistence type="predicted"/>
<dbReference type="Proteomes" id="UP000489961">
    <property type="component" value="Unassembled WGS sequence"/>
</dbReference>
<gene>
    <name evidence="1" type="ORF">SFB21_0641</name>
</gene>
<organism evidence="1 2">
    <name type="scientific">Acinetobacter bouvetii</name>
    <dbReference type="NCBI Taxonomy" id="202951"/>
    <lineage>
        <taxon>Bacteria</taxon>
        <taxon>Pseudomonadati</taxon>
        <taxon>Pseudomonadota</taxon>
        <taxon>Gammaproteobacteria</taxon>
        <taxon>Moraxellales</taxon>
        <taxon>Moraxellaceae</taxon>
        <taxon>Acinetobacter</taxon>
    </lineage>
</organism>
<evidence type="ECO:0000313" key="2">
    <source>
        <dbReference type="Proteomes" id="UP000489961"/>
    </source>
</evidence>
<accession>A0A811G6Z0</accession>
<dbReference type="EMBL" id="CADDTS010000012">
    <property type="protein sequence ID" value="CAB1209859.1"/>
    <property type="molecule type" value="Genomic_DNA"/>
</dbReference>
<comment type="caution">
    <text evidence="1">The sequence shown here is derived from an EMBL/GenBank/DDBJ whole genome shotgun (WGS) entry which is preliminary data.</text>
</comment>
<protein>
    <submittedName>
        <fullName evidence="1">Uncharacterized protein</fullName>
    </submittedName>
</protein>
<name>A0A811G6Z0_9GAMM</name>
<reference evidence="1 2" key="1">
    <citation type="submission" date="2020-02" db="EMBL/GenBank/DDBJ databases">
        <authorList>
            <person name="Chaudhuri R."/>
        </authorList>
    </citation>
    <scope>NUCLEOTIDE SEQUENCE [LARGE SCALE GENOMIC DNA]</scope>
    <source>
        <strain evidence="1">SFB21</strain>
    </source>
</reference>
<sequence length="45" mass="5077">MEWMSNANIVTGEFAFIRLSNLSLTDLMTINRAGSIIQIGKADWF</sequence>